<protein>
    <recommendedName>
        <fullName evidence="2">UspA domain-containing protein</fullName>
    </recommendedName>
</protein>
<accession>A0A830GJ58</accession>
<keyword evidence="4" id="KW-1185">Reference proteome</keyword>
<sequence>MLSRLVHSYMTILVAVANDAVSEEVLDTAVKLGEAFDAELYVVHLLDDHLADAEAKRVRDMLRDRLADETVVATVALEHVGRSNAREGTRIGQELLEVAADVDITHIVMGHEPKGLRGRLASGDAAFSVVDAASVPVTIVPNTGA</sequence>
<evidence type="ECO:0000256" key="1">
    <source>
        <dbReference type="ARBA" id="ARBA00008791"/>
    </source>
</evidence>
<dbReference type="Pfam" id="PF00582">
    <property type="entry name" value="Usp"/>
    <property type="match status" value="1"/>
</dbReference>
<organism evidence="3 4">
    <name type="scientific">Haloarcula pellucida</name>
    <dbReference type="NCBI Taxonomy" id="1427151"/>
    <lineage>
        <taxon>Archaea</taxon>
        <taxon>Methanobacteriati</taxon>
        <taxon>Methanobacteriota</taxon>
        <taxon>Stenosarchaea group</taxon>
        <taxon>Halobacteria</taxon>
        <taxon>Halobacteriales</taxon>
        <taxon>Haloarculaceae</taxon>
        <taxon>Haloarcula</taxon>
    </lineage>
</organism>
<evidence type="ECO:0000313" key="3">
    <source>
        <dbReference type="EMBL" id="GGN86427.1"/>
    </source>
</evidence>
<evidence type="ECO:0000313" key="4">
    <source>
        <dbReference type="Proteomes" id="UP000605784"/>
    </source>
</evidence>
<evidence type="ECO:0000259" key="2">
    <source>
        <dbReference type="Pfam" id="PF00582"/>
    </source>
</evidence>
<reference evidence="3" key="2">
    <citation type="submission" date="2020-09" db="EMBL/GenBank/DDBJ databases">
        <authorList>
            <person name="Sun Q."/>
            <person name="Ohkuma M."/>
        </authorList>
    </citation>
    <scope>NUCLEOTIDE SEQUENCE</scope>
    <source>
        <strain evidence="3">JCM 17820</strain>
    </source>
</reference>
<gene>
    <name evidence="3" type="ORF">GCM10009030_04080</name>
</gene>
<dbReference type="PANTHER" id="PTHR46268:SF15">
    <property type="entry name" value="UNIVERSAL STRESS PROTEIN HP_0031"/>
    <property type="match status" value="1"/>
</dbReference>
<dbReference type="InterPro" id="IPR006016">
    <property type="entry name" value="UspA"/>
</dbReference>
<dbReference type="Gene3D" id="3.40.50.620">
    <property type="entry name" value="HUPs"/>
    <property type="match status" value="1"/>
</dbReference>
<comment type="caution">
    <text evidence="3">The sequence shown here is derived from an EMBL/GenBank/DDBJ whole genome shotgun (WGS) entry which is preliminary data.</text>
</comment>
<dbReference type="SUPFAM" id="SSF52402">
    <property type="entry name" value="Adenine nucleotide alpha hydrolases-like"/>
    <property type="match status" value="1"/>
</dbReference>
<dbReference type="EMBL" id="BMOU01000001">
    <property type="protein sequence ID" value="GGN86427.1"/>
    <property type="molecule type" value="Genomic_DNA"/>
</dbReference>
<reference evidence="3" key="1">
    <citation type="journal article" date="2014" name="Int. J. Syst. Evol. Microbiol.">
        <title>Complete genome sequence of Corynebacterium casei LMG S-19264T (=DSM 44701T), isolated from a smear-ripened cheese.</title>
        <authorList>
            <consortium name="US DOE Joint Genome Institute (JGI-PGF)"/>
            <person name="Walter F."/>
            <person name="Albersmeier A."/>
            <person name="Kalinowski J."/>
            <person name="Ruckert C."/>
        </authorList>
    </citation>
    <scope>NUCLEOTIDE SEQUENCE</scope>
    <source>
        <strain evidence="3">JCM 17820</strain>
    </source>
</reference>
<dbReference type="InterPro" id="IPR014729">
    <property type="entry name" value="Rossmann-like_a/b/a_fold"/>
</dbReference>
<dbReference type="Proteomes" id="UP000605784">
    <property type="component" value="Unassembled WGS sequence"/>
</dbReference>
<dbReference type="PANTHER" id="PTHR46268">
    <property type="entry name" value="STRESS RESPONSE PROTEIN NHAX"/>
    <property type="match status" value="1"/>
</dbReference>
<feature type="domain" description="UspA" evidence="2">
    <location>
        <begin position="9"/>
        <end position="141"/>
    </location>
</feature>
<comment type="similarity">
    <text evidence="1">Belongs to the universal stress protein A family.</text>
</comment>
<dbReference type="CDD" id="cd00293">
    <property type="entry name" value="USP-like"/>
    <property type="match status" value="1"/>
</dbReference>
<proteinExistence type="inferred from homology"/>
<name>A0A830GJ58_9EURY</name>
<dbReference type="AlphaFoldDB" id="A0A830GJ58"/>